<evidence type="ECO:0000259" key="1">
    <source>
        <dbReference type="Pfam" id="PF08349"/>
    </source>
</evidence>
<dbReference type="PANTHER" id="PTHR30087:SF0">
    <property type="entry name" value="INNER MEMBRANE PROTEIN"/>
    <property type="match status" value="1"/>
</dbReference>
<dbReference type="InterPro" id="IPR017087">
    <property type="entry name" value="UCP037004"/>
</dbReference>
<dbReference type="Pfam" id="PF08349">
    <property type="entry name" value="DUF1722"/>
    <property type="match status" value="1"/>
</dbReference>
<organism evidence="2 3">
    <name type="scientific">Pseudodesulfovibrio portus</name>
    <dbReference type="NCBI Taxonomy" id="231439"/>
    <lineage>
        <taxon>Bacteria</taxon>
        <taxon>Pseudomonadati</taxon>
        <taxon>Thermodesulfobacteriota</taxon>
        <taxon>Desulfovibrionia</taxon>
        <taxon>Desulfovibrionales</taxon>
        <taxon>Desulfovibrionaceae</taxon>
    </lineage>
</organism>
<dbReference type="RefSeq" id="WP_264983221.1">
    <property type="nucleotide sequence ID" value="NZ_AP026708.1"/>
</dbReference>
<feature type="domain" description="DUF1722" evidence="1">
    <location>
        <begin position="193"/>
        <end position="309"/>
    </location>
</feature>
<dbReference type="Pfam" id="PF04463">
    <property type="entry name" value="2-thiour_desulf"/>
    <property type="match status" value="1"/>
</dbReference>
<dbReference type="InterPro" id="IPR007553">
    <property type="entry name" value="2-thiour_desulf"/>
</dbReference>
<dbReference type="Proteomes" id="UP001061361">
    <property type="component" value="Chromosome"/>
</dbReference>
<evidence type="ECO:0000313" key="2">
    <source>
        <dbReference type="EMBL" id="BDQ33166.1"/>
    </source>
</evidence>
<protein>
    <recommendedName>
        <fullName evidence="1">DUF1722 domain-containing protein</fullName>
    </recommendedName>
</protein>
<keyword evidence="3" id="KW-1185">Reference proteome</keyword>
<gene>
    <name evidence="2" type="ORF">JCM14722_07080</name>
</gene>
<name>A0ABM8AP45_9BACT</name>
<accession>A0ABM8AP45</accession>
<reference evidence="2" key="1">
    <citation type="submission" date="2022-08" db="EMBL/GenBank/DDBJ databases">
        <title>Genome Sequence of the sulphate-reducing bacterium, Pseudodesulfovibrio portus JCM14722.</title>
        <authorList>
            <person name="Kondo R."/>
            <person name="Kataoka T."/>
        </authorList>
    </citation>
    <scope>NUCLEOTIDE SEQUENCE</scope>
    <source>
        <strain evidence="2">JCM 14722</strain>
    </source>
</reference>
<dbReference type="InterPro" id="IPR013560">
    <property type="entry name" value="DUF1722"/>
</dbReference>
<dbReference type="EMBL" id="AP026708">
    <property type="protein sequence ID" value="BDQ33166.1"/>
    <property type="molecule type" value="Genomic_DNA"/>
</dbReference>
<dbReference type="PIRSF" id="PIRSF037004">
    <property type="entry name" value="UCP037004"/>
    <property type="match status" value="1"/>
</dbReference>
<dbReference type="PANTHER" id="PTHR30087">
    <property type="entry name" value="INNER MEMBRANE PROTEIN"/>
    <property type="match status" value="1"/>
</dbReference>
<proteinExistence type="predicted"/>
<evidence type="ECO:0000313" key="3">
    <source>
        <dbReference type="Proteomes" id="UP001061361"/>
    </source>
</evidence>
<sequence>MPEPIRIGISACLLGEKVRYDGQGAHAKHLTGVFADSFEYHPVCPEVGCGMGVPREAVRLVGTRENPRLKGRQTGRDWTDAMRDWAEGIWPELEKKRLCGFIFKAKSPSSGITRIKVYPESGGQPVSYAGVGLFAGMVMERFPLLPVEDHGRLHDVVLRGNFIERVFVEHRWNRMLDRGATMKNLIDFHTRHKMLIRAHDVTGYRELGKIVAEGGKGDLPKRFARYHERLHRALSLKPTIKKNVDVLMHVMGYFKKVLSRDEKQECLEIIENYRNNLIPLIVPVTLMNHFVRKYGIEYLREQYYLNPHPMDLKLRNHA</sequence>